<evidence type="ECO:0000256" key="1">
    <source>
        <dbReference type="ARBA" id="ARBA00022723"/>
    </source>
</evidence>
<gene>
    <name evidence="6" type="ORF">BT96DRAFT_988236</name>
</gene>
<dbReference type="AlphaFoldDB" id="A0A6A4I712"/>
<feature type="domain" description="MYND-type" evidence="5">
    <location>
        <begin position="278"/>
        <end position="325"/>
    </location>
</feature>
<dbReference type="SUPFAM" id="SSF144232">
    <property type="entry name" value="HIT/MYND zinc finger-like"/>
    <property type="match status" value="1"/>
</dbReference>
<reference evidence="6" key="1">
    <citation type="journal article" date="2019" name="Environ. Microbiol.">
        <title>Fungal ecological strategies reflected in gene transcription - a case study of two litter decomposers.</title>
        <authorList>
            <person name="Barbi F."/>
            <person name="Kohler A."/>
            <person name="Barry K."/>
            <person name="Baskaran P."/>
            <person name="Daum C."/>
            <person name="Fauchery L."/>
            <person name="Ihrmark K."/>
            <person name="Kuo A."/>
            <person name="LaButti K."/>
            <person name="Lipzen A."/>
            <person name="Morin E."/>
            <person name="Grigoriev I.V."/>
            <person name="Henrissat B."/>
            <person name="Lindahl B."/>
            <person name="Martin F."/>
        </authorList>
    </citation>
    <scope>NUCLEOTIDE SEQUENCE</scope>
    <source>
        <strain evidence="6">JB14</strain>
    </source>
</reference>
<evidence type="ECO:0000313" key="6">
    <source>
        <dbReference type="EMBL" id="KAE9405730.1"/>
    </source>
</evidence>
<keyword evidence="1" id="KW-0479">Metal-binding</keyword>
<organism evidence="6 7">
    <name type="scientific">Gymnopus androsaceus JB14</name>
    <dbReference type="NCBI Taxonomy" id="1447944"/>
    <lineage>
        <taxon>Eukaryota</taxon>
        <taxon>Fungi</taxon>
        <taxon>Dikarya</taxon>
        <taxon>Basidiomycota</taxon>
        <taxon>Agaricomycotina</taxon>
        <taxon>Agaricomycetes</taxon>
        <taxon>Agaricomycetidae</taxon>
        <taxon>Agaricales</taxon>
        <taxon>Marasmiineae</taxon>
        <taxon>Omphalotaceae</taxon>
        <taxon>Gymnopus</taxon>
    </lineage>
</organism>
<name>A0A6A4I712_9AGAR</name>
<keyword evidence="3" id="KW-0862">Zinc</keyword>
<protein>
    <recommendedName>
        <fullName evidence="5">MYND-type domain-containing protein</fullName>
    </recommendedName>
</protein>
<dbReference type="EMBL" id="ML769407">
    <property type="protein sequence ID" value="KAE9405730.1"/>
    <property type="molecule type" value="Genomic_DNA"/>
</dbReference>
<dbReference type="Pfam" id="PF01753">
    <property type="entry name" value="zf-MYND"/>
    <property type="match status" value="1"/>
</dbReference>
<evidence type="ECO:0000256" key="4">
    <source>
        <dbReference type="PROSITE-ProRule" id="PRU00134"/>
    </source>
</evidence>
<dbReference type="InterPro" id="IPR002893">
    <property type="entry name" value="Znf_MYND"/>
</dbReference>
<evidence type="ECO:0000256" key="3">
    <source>
        <dbReference type="ARBA" id="ARBA00022833"/>
    </source>
</evidence>
<proteinExistence type="predicted"/>
<evidence type="ECO:0000259" key="5">
    <source>
        <dbReference type="PROSITE" id="PS50865"/>
    </source>
</evidence>
<dbReference type="CDD" id="cd23024">
    <property type="entry name" value="zf-HIT_ZNHIT2-3"/>
    <property type="match status" value="1"/>
</dbReference>
<evidence type="ECO:0000313" key="7">
    <source>
        <dbReference type="Proteomes" id="UP000799118"/>
    </source>
</evidence>
<keyword evidence="2 4" id="KW-0863">Zinc-finger</keyword>
<keyword evidence="7" id="KW-1185">Reference proteome</keyword>
<dbReference type="PROSITE" id="PS50865">
    <property type="entry name" value="ZF_MYND_2"/>
    <property type="match status" value="1"/>
</dbReference>
<dbReference type="OrthoDB" id="2975457at2759"/>
<dbReference type="Proteomes" id="UP000799118">
    <property type="component" value="Unassembled WGS sequence"/>
</dbReference>
<accession>A0A6A4I712</accession>
<dbReference type="GO" id="GO:0008270">
    <property type="term" value="F:zinc ion binding"/>
    <property type="evidence" value="ECO:0007669"/>
    <property type="project" value="UniProtKB-KW"/>
</dbReference>
<evidence type="ECO:0000256" key="2">
    <source>
        <dbReference type="ARBA" id="ARBA00022771"/>
    </source>
</evidence>
<sequence length="750" mass="85788">MSIVPRDSPLRHLFGLLDAPDIETHPKEWWAAMDKHTAERFNPKNPLPNHFNRGQPESFYRDYITQDVIMEFVAARRITAHSQLNYSQIFVDLLAEQDFEEKFIALSPDEKENLFLRAFQSNEKRATYRPFLKGKADCPELNRDALFSDNGRGFVDVMRSCIISDISKVPAQPMIIENKRFDEIIGYYPNDTSTARGAQANMNRMMRTEYILTFVHCTVAFFHGVEQVEQRILTTEHSKTKPALKEKSAMFEELMGKAGSEVFKKEEAKRRKEMILHCQVCLKPEDKTKTGKMTVCSRCRAIGREIRYCGRECQVADWKSHKKECGKPLDISAAFADVNMKGSTPKQEGRVDIPPCPSGYRRSPHLIRHIEELQGHPSKDYLRDFQGDEYFGVSLDEVPGAAIFIVMRNILFTTDVGPRAEGALLYVYRVLQNSAPGGGEQGTQAQLKREYGLPLWNRMQELIRRSKPPYEIPEVSRAEIDVVLGWLQKSPRFEEELVAWRPGQGNALPLGLMVGPQKDVFCKAAFPESATPTPTFLTKMTNFRTMTGVRAVGPNFNIPKSIDEPENNYIYAKFTNLDDQIKYLQMNPQADYMIWGHPDSPRYPMVLQFNDFMTTVSFLAHRQHVFASGGYAIDSLVYLIMSLRPALKRKKIPSEVLLKQLGREYSRGYVDIALGMISRRESDGKEVYNRRNGKVYEIGEIPLKQTADTKKMLFWLKETGRFPDIFRCLPDSAFSSFTSTSQMALASEID</sequence>
<dbReference type="Gene3D" id="6.10.140.2220">
    <property type="match status" value="1"/>
</dbReference>